<feature type="compositionally biased region" description="Polar residues" evidence="1">
    <location>
        <begin position="286"/>
        <end position="300"/>
    </location>
</feature>
<dbReference type="AlphaFoldDB" id="A0A1Q3EJV5"/>
<dbReference type="STRING" id="5353.A0A1Q3EJV5"/>
<reference evidence="2 3" key="2">
    <citation type="submission" date="2017-02" db="EMBL/GenBank/DDBJ databases">
        <title>A genome survey and senescence transcriptome analysis in Lentinula edodes.</title>
        <authorList>
            <person name="Sakamoto Y."/>
            <person name="Nakade K."/>
            <person name="Sato S."/>
            <person name="Yoshida Y."/>
            <person name="Miyazaki K."/>
            <person name="Natsume S."/>
            <person name="Konno N."/>
        </authorList>
    </citation>
    <scope>NUCLEOTIDE SEQUENCE [LARGE SCALE GENOMIC DNA]</scope>
    <source>
        <strain evidence="2 3">NBRC 111202</strain>
    </source>
</reference>
<reference evidence="2 3" key="1">
    <citation type="submission" date="2016-08" db="EMBL/GenBank/DDBJ databases">
        <authorList>
            <consortium name="Lentinula edodes genome sequencing consortium"/>
            <person name="Sakamoto Y."/>
            <person name="Nakade K."/>
            <person name="Sato S."/>
            <person name="Yoshida Y."/>
            <person name="Miyazaki K."/>
            <person name="Natsume S."/>
            <person name="Konno N."/>
        </authorList>
    </citation>
    <scope>NUCLEOTIDE SEQUENCE [LARGE SCALE GENOMIC DNA]</scope>
    <source>
        <strain evidence="2 3">NBRC 111202</strain>
    </source>
</reference>
<evidence type="ECO:0000313" key="2">
    <source>
        <dbReference type="EMBL" id="GAW07471.1"/>
    </source>
</evidence>
<feature type="compositionally biased region" description="Low complexity" evidence="1">
    <location>
        <begin position="61"/>
        <end position="81"/>
    </location>
</feature>
<gene>
    <name evidence="2" type="ORF">LENED_009464</name>
</gene>
<protein>
    <submittedName>
        <fullName evidence="2">Uncharacterized protein</fullName>
    </submittedName>
</protein>
<accession>A0A1Q3EJV5</accession>
<evidence type="ECO:0000256" key="1">
    <source>
        <dbReference type="SAM" id="MobiDB-lite"/>
    </source>
</evidence>
<evidence type="ECO:0000313" key="3">
    <source>
        <dbReference type="Proteomes" id="UP000188533"/>
    </source>
</evidence>
<name>A0A1Q3EJV5_LENED</name>
<feature type="region of interest" description="Disordered" evidence="1">
    <location>
        <begin position="279"/>
        <end position="300"/>
    </location>
</feature>
<organism evidence="2 3">
    <name type="scientific">Lentinula edodes</name>
    <name type="common">Shiitake mushroom</name>
    <name type="synonym">Lentinus edodes</name>
    <dbReference type="NCBI Taxonomy" id="5353"/>
    <lineage>
        <taxon>Eukaryota</taxon>
        <taxon>Fungi</taxon>
        <taxon>Dikarya</taxon>
        <taxon>Basidiomycota</taxon>
        <taxon>Agaricomycotina</taxon>
        <taxon>Agaricomycetes</taxon>
        <taxon>Agaricomycetidae</taxon>
        <taxon>Agaricales</taxon>
        <taxon>Marasmiineae</taxon>
        <taxon>Omphalotaceae</taxon>
        <taxon>Lentinula</taxon>
    </lineage>
</organism>
<dbReference type="EMBL" id="BDGU01000451">
    <property type="protein sequence ID" value="GAW07471.1"/>
    <property type="molecule type" value="Genomic_DNA"/>
</dbReference>
<feature type="compositionally biased region" description="Polar residues" evidence="1">
    <location>
        <begin position="117"/>
        <end position="151"/>
    </location>
</feature>
<proteinExistence type="predicted"/>
<dbReference type="Proteomes" id="UP000188533">
    <property type="component" value="Unassembled WGS sequence"/>
</dbReference>
<keyword evidence="3" id="KW-1185">Reference proteome</keyword>
<feature type="region of interest" description="Disordered" evidence="1">
    <location>
        <begin position="21"/>
        <end position="159"/>
    </location>
</feature>
<feature type="compositionally biased region" description="Polar residues" evidence="1">
    <location>
        <begin position="35"/>
        <end position="60"/>
    </location>
</feature>
<comment type="caution">
    <text evidence="2">The sequence shown here is derived from an EMBL/GenBank/DDBJ whole genome shotgun (WGS) entry which is preliminary data.</text>
</comment>
<sequence length="300" mass="33792">MDLYTNFDLRPLCADHEEMRLPQTSHDLPAVSPLTGPQRTQKGSPRASPYNSPPSGVERNSTPVSPSSSLSSVHSLPSISSELEYDTDRERLTRSRRLRRRQSLNYDSDNGVEDPRTNGTKQSSDSLADITTQRVGIQCSNVSHKADTQPTKPAKKYGPPALVFEDDSDDDLIPKPPGEVGRPNRGGYSLFLVLGWPKKKYDKVKNFINDLVEKHLDCGLPMSEQAREDLKKVRIKATEKFVFLKEYSGLWVTNDFIRNHLKYQKTVIRKEKLEKIAADAERPVASTPTKTSNRGTKNRK</sequence>